<dbReference type="Gene3D" id="3.10.180.10">
    <property type="entry name" value="2,3-Dihydroxybiphenyl 1,2-Dioxygenase, domain 1"/>
    <property type="match status" value="1"/>
</dbReference>
<dbReference type="PROSITE" id="PS51819">
    <property type="entry name" value="VOC"/>
    <property type="match status" value="1"/>
</dbReference>
<dbReference type="EMBL" id="AVPK01000012">
    <property type="protein sequence ID" value="KGN36352.1"/>
    <property type="molecule type" value="Genomic_DNA"/>
</dbReference>
<protein>
    <submittedName>
        <fullName evidence="2">Glyoxalase</fullName>
    </submittedName>
</protein>
<dbReference type="InterPro" id="IPR037523">
    <property type="entry name" value="VOC_core"/>
</dbReference>
<organism evidence="2 3">
    <name type="scientific">Knoellia subterranea KCTC 19937</name>
    <dbReference type="NCBI Taxonomy" id="1385521"/>
    <lineage>
        <taxon>Bacteria</taxon>
        <taxon>Bacillati</taxon>
        <taxon>Actinomycetota</taxon>
        <taxon>Actinomycetes</taxon>
        <taxon>Micrococcales</taxon>
        <taxon>Intrasporangiaceae</taxon>
        <taxon>Knoellia</taxon>
    </lineage>
</organism>
<evidence type="ECO:0000259" key="1">
    <source>
        <dbReference type="PROSITE" id="PS51819"/>
    </source>
</evidence>
<gene>
    <name evidence="2" type="ORF">N803_05980</name>
</gene>
<keyword evidence="3" id="KW-1185">Reference proteome</keyword>
<dbReference type="InterPro" id="IPR041581">
    <property type="entry name" value="Glyoxalase_6"/>
</dbReference>
<dbReference type="AlphaFoldDB" id="A0A0A0JJW8"/>
<dbReference type="SUPFAM" id="SSF54593">
    <property type="entry name" value="Glyoxalase/Bleomycin resistance protein/Dihydroxybiphenyl dioxygenase"/>
    <property type="match status" value="1"/>
</dbReference>
<comment type="caution">
    <text evidence="2">The sequence shown here is derived from an EMBL/GenBank/DDBJ whole genome shotgun (WGS) entry which is preliminary data.</text>
</comment>
<dbReference type="InterPro" id="IPR029068">
    <property type="entry name" value="Glyas_Bleomycin-R_OHBP_Dase"/>
</dbReference>
<dbReference type="eggNOG" id="COG0346">
    <property type="taxonomic scope" value="Bacteria"/>
</dbReference>
<accession>A0A0A0JJW8</accession>
<dbReference type="Pfam" id="PF18029">
    <property type="entry name" value="Glyoxalase_6"/>
    <property type="match status" value="1"/>
</dbReference>
<sequence length="111" mass="12073">MITTDTTDAEGLATWWAEVTGAEITETNDGWYVIVKGGSLPVLLAFQKVEEPTPGKNRIHLDLTTEDLEGATEQLLARGATLVGRRGDENFRWHTLADPQGNEFCIAGSAD</sequence>
<evidence type="ECO:0000313" key="2">
    <source>
        <dbReference type="EMBL" id="KGN36352.1"/>
    </source>
</evidence>
<feature type="domain" description="VOC" evidence="1">
    <location>
        <begin position="1"/>
        <end position="109"/>
    </location>
</feature>
<dbReference type="PANTHER" id="PTHR35908">
    <property type="entry name" value="HYPOTHETICAL FUSION PROTEIN"/>
    <property type="match status" value="1"/>
</dbReference>
<dbReference type="STRING" id="1385521.N803_05980"/>
<reference evidence="2 3" key="1">
    <citation type="submission" date="2013-08" db="EMBL/GenBank/DDBJ databases">
        <title>The genome sequence of Knoellia subterranea.</title>
        <authorList>
            <person name="Zhu W."/>
            <person name="Wang G."/>
        </authorList>
    </citation>
    <scope>NUCLEOTIDE SEQUENCE [LARGE SCALE GENOMIC DNA]</scope>
    <source>
        <strain evidence="2 3">KCTC 19937</strain>
    </source>
</reference>
<dbReference type="Proteomes" id="UP000030011">
    <property type="component" value="Unassembled WGS sequence"/>
</dbReference>
<name>A0A0A0JJW8_9MICO</name>
<dbReference type="PANTHER" id="PTHR35908:SF1">
    <property type="entry name" value="CONSERVED PROTEIN"/>
    <property type="match status" value="1"/>
</dbReference>
<evidence type="ECO:0000313" key="3">
    <source>
        <dbReference type="Proteomes" id="UP000030011"/>
    </source>
</evidence>
<dbReference type="CDD" id="cd06587">
    <property type="entry name" value="VOC"/>
    <property type="match status" value="1"/>
</dbReference>
<proteinExistence type="predicted"/>